<dbReference type="InterPro" id="IPR011990">
    <property type="entry name" value="TPR-like_helical_dom_sf"/>
</dbReference>
<dbReference type="InterPro" id="IPR026270">
    <property type="entry name" value="SRP72"/>
</dbReference>
<dbReference type="PANTHER" id="PTHR14094:SF9">
    <property type="entry name" value="SIGNAL RECOGNITION PARTICLE SUBUNIT SRP72"/>
    <property type="match status" value="1"/>
</dbReference>
<evidence type="ECO:0000259" key="11">
    <source>
        <dbReference type="Pfam" id="PF08492"/>
    </source>
</evidence>
<evidence type="ECO:0000256" key="6">
    <source>
        <dbReference type="ARBA" id="ARBA00022824"/>
    </source>
</evidence>
<dbReference type="GO" id="GO:0008312">
    <property type="term" value="F:7S RNA binding"/>
    <property type="evidence" value="ECO:0007669"/>
    <property type="project" value="InterPro"/>
</dbReference>
<dbReference type="STRING" id="1314773.A0A3N2PJW8"/>
<dbReference type="GO" id="GO:0006614">
    <property type="term" value="P:SRP-dependent cotranslational protein targeting to membrane"/>
    <property type="evidence" value="ECO:0007669"/>
    <property type="project" value="UniProtKB-UniRule"/>
</dbReference>
<comment type="subcellular location">
    <subcellularLocation>
        <location evidence="2 9">Cytoplasm</location>
    </subcellularLocation>
    <subcellularLocation>
        <location evidence="1">Endoplasmic reticulum</location>
    </subcellularLocation>
</comment>
<dbReference type="RefSeq" id="XP_028462621.1">
    <property type="nucleotide sequence ID" value="XM_028610952.1"/>
</dbReference>
<feature type="domain" description="Signal recognition particle SRP72 subunit RNA-binding" evidence="11">
    <location>
        <begin position="550"/>
        <end position="591"/>
    </location>
</feature>
<feature type="compositionally biased region" description="Basic residues" evidence="10">
    <location>
        <begin position="557"/>
        <end position="569"/>
    </location>
</feature>
<feature type="compositionally biased region" description="Basic residues" evidence="10">
    <location>
        <begin position="592"/>
        <end position="601"/>
    </location>
</feature>
<feature type="region of interest" description="Disordered" evidence="10">
    <location>
        <begin position="543"/>
        <end position="648"/>
    </location>
</feature>
<keyword evidence="8 9" id="KW-0687">Ribonucleoprotein</keyword>
<dbReference type="Gene3D" id="1.25.40.10">
    <property type="entry name" value="Tetratricopeptide repeat domain"/>
    <property type="match status" value="1"/>
</dbReference>
<dbReference type="InterPro" id="IPR031545">
    <property type="entry name" value="SRP72_TPR-like"/>
</dbReference>
<dbReference type="PIRSF" id="PIRSF038922">
    <property type="entry name" value="SRP72"/>
    <property type="match status" value="1"/>
</dbReference>
<feature type="compositionally biased region" description="Basic and acidic residues" evidence="10">
    <location>
        <begin position="570"/>
        <end position="591"/>
    </location>
</feature>
<keyword evidence="6" id="KW-0256">Endoplasmic reticulum</keyword>
<comment type="similarity">
    <text evidence="3 9">Belongs to the SRP72 family.</text>
</comment>
<organism evidence="12 13">
    <name type="scientific">Sodiomyces alkalinus (strain CBS 110278 / VKM F-3762 / F11)</name>
    <name type="common">Alkaliphilic filamentous fungus</name>
    <dbReference type="NCBI Taxonomy" id="1314773"/>
    <lineage>
        <taxon>Eukaryota</taxon>
        <taxon>Fungi</taxon>
        <taxon>Dikarya</taxon>
        <taxon>Ascomycota</taxon>
        <taxon>Pezizomycotina</taxon>
        <taxon>Sordariomycetes</taxon>
        <taxon>Hypocreomycetidae</taxon>
        <taxon>Glomerellales</taxon>
        <taxon>Plectosphaerellaceae</taxon>
        <taxon>Sodiomyces</taxon>
    </lineage>
</organism>
<dbReference type="EMBL" id="ML119064">
    <property type="protein sequence ID" value="ROT34815.1"/>
    <property type="molecule type" value="Genomic_DNA"/>
</dbReference>
<reference evidence="12 13" key="1">
    <citation type="journal article" date="2018" name="Mol. Ecol.">
        <title>The obligate alkalophilic soda-lake fungus Sodiomyces alkalinus has shifted to a protein diet.</title>
        <authorList>
            <person name="Grum-Grzhimaylo A.A."/>
            <person name="Falkoski D.L."/>
            <person name="van den Heuvel J."/>
            <person name="Valero-Jimenez C.A."/>
            <person name="Min B."/>
            <person name="Choi I.G."/>
            <person name="Lipzen A."/>
            <person name="Daum C.G."/>
            <person name="Aanen D.K."/>
            <person name="Tsang A."/>
            <person name="Henrissat B."/>
            <person name="Bilanenko E.N."/>
            <person name="de Vries R.P."/>
            <person name="van Kan J.A.L."/>
            <person name="Grigoriev I.V."/>
            <person name="Debets A.J.M."/>
        </authorList>
    </citation>
    <scope>NUCLEOTIDE SEQUENCE [LARGE SCALE GENOMIC DNA]</scope>
    <source>
        <strain evidence="12 13">F11</strain>
    </source>
</reference>
<gene>
    <name evidence="12" type="ORF">SODALDRAFT_329464</name>
</gene>
<dbReference type="GeneID" id="39579430"/>
<dbReference type="Proteomes" id="UP000272025">
    <property type="component" value="Unassembled WGS sequence"/>
</dbReference>
<dbReference type="OrthoDB" id="5421607at2759"/>
<evidence type="ECO:0000256" key="8">
    <source>
        <dbReference type="ARBA" id="ARBA00023274"/>
    </source>
</evidence>
<dbReference type="Pfam" id="PF08492">
    <property type="entry name" value="SRP72"/>
    <property type="match status" value="1"/>
</dbReference>
<proteinExistence type="inferred from homology"/>
<dbReference type="AlphaFoldDB" id="A0A3N2PJW8"/>
<evidence type="ECO:0000256" key="4">
    <source>
        <dbReference type="ARBA" id="ARBA00018350"/>
    </source>
</evidence>
<evidence type="ECO:0000313" key="13">
    <source>
        <dbReference type="Proteomes" id="UP000272025"/>
    </source>
</evidence>
<evidence type="ECO:0000256" key="7">
    <source>
        <dbReference type="ARBA" id="ARBA00023135"/>
    </source>
</evidence>
<keyword evidence="7 9" id="KW-0733">Signal recognition particle</keyword>
<evidence type="ECO:0000256" key="10">
    <source>
        <dbReference type="SAM" id="MobiDB-lite"/>
    </source>
</evidence>
<dbReference type="GO" id="GO:0005786">
    <property type="term" value="C:signal recognition particle, endoplasmic reticulum targeting"/>
    <property type="evidence" value="ECO:0007669"/>
    <property type="project" value="UniProtKB-UniRule"/>
</dbReference>
<keyword evidence="13" id="KW-1185">Reference proteome</keyword>
<dbReference type="GO" id="GO:0043022">
    <property type="term" value="F:ribosome binding"/>
    <property type="evidence" value="ECO:0007669"/>
    <property type="project" value="TreeGrafter"/>
</dbReference>
<name>A0A3N2PJW8_SODAK</name>
<evidence type="ECO:0000256" key="2">
    <source>
        <dbReference type="ARBA" id="ARBA00004496"/>
    </source>
</evidence>
<dbReference type="SUPFAM" id="SSF48452">
    <property type="entry name" value="TPR-like"/>
    <property type="match status" value="1"/>
</dbReference>
<evidence type="ECO:0000313" key="12">
    <source>
        <dbReference type="EMBL" id="ROT34815.1"/>
    </source>
</evidence>
<evidence type="ECO:0000256" key="9">
    <source>
        <dbReference type="PIRNR" id="PIRNR038922"/>
    </source>
</evidence>
<dbReference type="GO" id="GO:0005783">
    <property type="term" value="C:endoplasmic reticulum"/>
    <property type="evidence" value="ECO:0007669"/>
    <property type="project" value="UniProtKB-SubCell"/>
</dbReference>
<evidence type="ECO:0000256" key="3">
    <source>
        <dbReference type="ARBA" id="ARBA00007676"/>
    </source>
</evidence>
<evidence type="ECO:0000256" key="1">
    <source>
        <dbReference type="ARBA" id="ARBA00004240"/>
    </source>
</evidence>
<dbReference type="InterPro" id="IPR013699">
    <property type="entry name" value="Signal_recog_part_SRP72_RNA-bd"/>
</dbReference>
<accession>A0A3N2PJW8</accession>
<evidence type="ECO:0000256" key="5">
    <source>
        <dbReference type="ARBA" id="ARBA00022490"/>
    </source>
</evidence>
<comment type="function">
    <text evidence="9">Component of the signal recognition particle (SRP) complex, a ribonucleoprotein complex that mediates the cotranslational targeting of secretory and membrane proteins to the endoplasmic reticulum (ER).</text>
</comment>
<dbReference type="PANTHER" id="PTHR14094">
    <property type="entry name" value="SIGNAL RECOGNITION PARTICLE 72"/>
    <property type="match status" value="1"/>
</dbReference>
<protein>
    <recommendedName>
        <fullName evidence="4 9">Signal recognition particle subunit SRP72</fullName>
    </recommendedName>
</protein>
<keyword evidence="5 9" id="KW-0963">Cytoplasm</keyword>
<sequence length="648" mass="69900">MPATTDPSSTLASLLHAFNTDDYQVLEAANAALKSSSPDPKALAAKVVALLRLDRFDDALRALAEAGSDAEEACTLQRCYALYKSGDLDGASALAQLSLTRGRAYFHIAAQAAYRAEKFQDASALYTALVSSENGAAWEESDLAINSLAVTAQQNWQGADSRNDEHTSTPVAPHSFELAYNMACCNISCGEFLKALTLLKLASRLCSTSDDLSEDERRAEMVPILVQEMYTYSRLGKQAEAQSALDQLSSYGFEDDEIKLIIENNSSALQAHGGNAFSTLRQVERALGPSKSVRLFQHQEHRLERNRFALALRAQKYPGVVHRTKCLLETSTRVSSDVFVLSTVNAAARSLQGSGVMSLRDILAVAITRPSDIGAALTAIQLYAASNRPEAALHTLEVLFTELEERNALEMRFSPGLVALAVTLHRLQGRVKCMRADLAKASLYWNKQGNVPRGLLRTAGAELLKSPDAADLATAQADFQKVHSHTAEDPIATTGLIASFATNNQAKAEGLIGDLPPAADLAHNVDVQGLVNAGLVLAQTSPVAASGKRSTEVGGNHKTRQTRRLRNSHKSHEEGKVLDPERWLPLRDRSSSRLKGKKAKRKANENTQGGIVREEETLELAGGAGSVKVEKAQASSGSFNSKKKKGKK</sequence>
<dbReference type="Pfam" id="PF17004">
    <property type="entry name" value="SRP_TPR_like"/>
    <property type="match status" value="1"/>
</dbReference>